<evidence type="ECO:0000259" key="2">
    <source>
        <dbReference type="PROSITE" id="PS51372"/>
    </source>
</evidence>
<dbReference type="PANTHER" id="PTHR30185">
    <property type="entry name" value="CRYPTIC BETA-GLUCOSIDE BGL OPERON ANTITERMINATOR"/>
    <property type="match status" value="1"/>
</dbReference>
<dbReference type="PANTHER" id="PTHR30185:SF15">
    <property type="entry name" value="CRYPTIC BETA-GLUCOSIDE BGL OPERON ANTITERMINATOR"/>
    <property type="match status" value="1"/>
</dbReference>
<gene>
    <name evidence="3" type="ORF">SAMN02745116_01143</name>
</gene>
<organism evidence="3 4">
    <name type="scientific">Pilibacter termitis</name>
    <dbReference type="NCBI Taxonomy" id="263852"/>
    <lineage>
        <taxon>Bacteria</taxon>
        <taxon>Bacillati</taxon>
        <taxon>Bacillota</taxon>
        <taxon>Bacilli</taxon>
        <taxon>Lactobacillales</taxon>
        <taxon>Enterococcaceae</taxon>
        <taxon>Pilibacter</taxon>
    </lineage>
</organism>
<name>A0A1T4MLH4_9ENTE</name>
<evidence type="ECO:0000313" key="3">
    <source>
        <dbReference type="EMBL" id="SJZ67731.1"/>
    </source>
</evidence>
<evidence type="ECO:0000256" key="1">
    <source>
        <dbReference type="ARBA" id="ARBA00022737"/>
    </source>
</evidence>
<dbReference type="GO" id="GO:0006355">
    <property type="term" value="P:regulation of DNA-templated transcription"/>
    <property type="evidence" value="ECO:0007669"/>
    <property type="project" value="InterPro"/>
</dbReference>
<dbReference type="Proteomes" id="UP000190328">
    <property type="component" value="Unassembled WGS sequence"/>
</dbReference>
<keyword evidence="4" id="KW-1185">Reference proteome</keyword>
<dbReference type="GO" id="GO:0003723">
    <property type="term" value="F:RNA binding"/>
    <property type="evidence" value="ECO:0007669"/>
    <property type="project" value="InterPro"/>
</dbReference>
<evidence type="ECO:0000313" key="4">
    <source>
        <dbReference type="Proteomes" id="UP000190328"/>
    </source>
</evidence>
<dbReference type="AlphaFoldDB" id="A0A1T4MLH4"/>
<dbReference type="InterPro" id="IPR036634">
    <property type="entry name" value="PRD_sf"/>
</dbReference>
<proteinExistence type="predicted"/>
<dbReference type="EMBL" id="FUXI01000010">
    <property type="protein sequence ID" value="SJZ67731.1"/>
    <property type="molecule type" value="Genomic_DNA"/>
</dbReference>
<feature type="domain" description="PRD" evidence="2">
    <location>
        <begin position="167"/>
        <end position="276"/>
    </location>
</feature>
<dbReference type="SUPFAM" id="SSF50151">
    <property type="entry name" value="SacY-like RNA-binding domain"/>
    <property type="match status" value="1"/>
</dbReference>
<dbReference type="InterPro" id="IPR011608">
    <property type="entry name" value="PRD"/>
</dbReference>
<accession>A0A1T4MLH4</accession>
<dbReference type="OrthoDB" id="9813552at2"/>
<dbReference type="PROSITE" id="PS51372">
    <property type="entry name" value="PRD_2"/>
    <property type="match status" value="2"/>
</dbReference>
<feature type="domain" description="PRD" evidence="2">
    <location>
        <begin position="61"/>
        <end position="166"/>
    </location>
</feature>
<dbReference type="Pfam" id="PF00874">
    <property type="entry name" value="PRD"/>
    <property type="match status" value="2"/>
</dbReference>
<dbReference type="RefSeq" id="WP_078807066.1">
    <property type="nucleotide sequence ID" value="NZ_FUXI01000010.1"/>
</dbReference>
<dbReference type="Pfam" id="PF03123">
    <property type="entry name" value="CAT_RBD"/>
    <property type="match status" value="1"/>
</dbReference>
<dbReference type="STRING" id="263852.SAMN02745116_01143"/>
<protein>
    <submittedName>
        <fullName evidence="3">Transcriptional antiterminator, BglG family</fullName>
    </submittedName>
</protein>
<dbReference type="Gene3D" id="2.30.24.10">
    <property type="entry name" value="CAT RNA-binding domain"/>
    <property type="match status" value="1"/>
</dbReference>
<dbReference type="InterPro" id="IPR004341">
    <property type="entry name" value="CAT_RNA-bd_dom"/>
</dbReference>
<dbReference type="SMART" id="SM01061">
    <property type="entry name" value="CAT_RBD"/>
    <property type="match status" value="1"/>
</dbReference>
<dbReference type="InterPro" id="IPR036650">
    <property type="entry name" value="CAT_RNA-bd_dom_sf"/>
</dbReference>
<dbReference type="InterPro" id="IPR050661">
    <property type="entry name" value="BglG_antiterminators"/>
</dbReference>
<dbReference type="SUPFAM" id="SSF63520">
    <property type="entry name" value="PTS-regulatory domain, PRD"/>
    <property type="match status" value="2"/>
</dbReference>
<sequence>MKVIKRLNNNVVMAQEKKRNFILIGKGIGFNVYPGEMIHPNKIEERYMSSNDLFATEWLSNISETDIQVVKEIIHAGRRILNVQLNENIMFTLLNHLYLKTNMDNSPQDISPPFEWEIRNFYPKEVEVGKEALELIAKHKNIQLPFSEAIFIALHFMNAQIESGEFHDTFEIVELSKQIDSIIQYSFKIDIGRDETNYQRFVTHLKYYLFRVINNKLLDIGNEELYRTVSFRFQEESQCVDKITNLIDEKYGITTSLDEKLYLILHINRLIQVNNQ</sequence>
<keyword evidence="1" id="KW-0677">Repeat</keyword>
<reference evidence="3 4" key="1">
    <citation type="submission" date="2017-02" db="EMBL/GenBank/DDBJ databases">
        <authorList>
            <person name="Peterson S.W."/>
        </authorList>
    </citation>
    <scope>NUCLEOTIDE SEQUENCE [LARGE SCALE GENOMIC DNA]</scope>
    <source>
        <strain evidence="3 4">ATCC BAA-1030</strain>
    </source>
</reference>
<dbReference type="Gene3D" id="1.10.1790.10">
    <property type="entry name" value="PRD domain"/>
    <property type="match status" value="2"/>
</dbReference>